<proteinExistence type="predicted"/>
<evidence type="ECO:0000313" key="2">
    <source>
        <dbReference type="Proteomes" id="UP000494106"/>
    </source>
</evidence>
<keyword evidence="2" id="KW-1185">Reference proteome</keyword>
<dbReference type="Proteomes" id="UP000494106">
    <property type="component" value="Unassembled WGS sequence"/>
</dbReference>
<dbReference type="EMBL" id="CADEBC010000208">
    <property type="protein sequence ID" value="CAB3226376.1"/>
    <property type="molecule type" value="Genomic_DNA"/>
</dbReference>
<accession>A0A8S0Z2C7</accession>
<reference evidence="1 2" key="1">
    <citation type="submission" date="2020-04" db="EMBL/GenBank/DDBJ databases">
        <authorList>
            <person name="Wallbank WR R."/>
            <person name="Pardo Diaz C."/>
            <person name="Kozak K."/>
            <person name="Martin S."/>
            <person name="Jiggins C."/>
            <person name="Moest M."/>
            <person name="Warren A I."/>
            <person name="Byers J.R.P. K."/>
            <person name="Montejo-Kovacevich G."/>
            <person name="Yen C E."/>
        </authorList>
    </citation>
    <scope>NUCLEOTIDE SEQUENCE [LARGE SCALE GENOMIC DNA]</scope>
</reference>
<protein>
    <submittedName>
        <fullName evidence="1">Uncharacterized protein</fullName>
    </submittedName>
</protein>
<gene>
    <name evidence="1" type="ORF">APLA_LOCUS2826</name>
</gene>
<organism evidence="1 2">
    <name type="scientific">Arctia plantaginis</name>
    <name type="common">Wood tiger moth</name>
    <name type="synonym">Phalaena plantaginis</name>
    <dbReference type="NCBI Taxonomy" id="874455"/>
    <lineage>
        <taxon>Eukaryota</taxon>
        <taxon>Metazoa</taxon>
        <taxon>Ecdysozoa</taxon>
        <taxon>Arthropoda</taxon>
        <taxon>Hexapoda</taxon>
        <taxon>Insecta</taxon>
        <taxon>Pterygota</taxon>
        <taxon>Neoptera</taxon>
        <taxon>Endopterygota</taxon>
        <taxon>Lepidoptera</taxon>
        <taxon>Glossata</taxon>
        <taxon>Ditrysia</taxon>
        <taxon>Noctuoidea</taxon>
        <taxon>Erebidae</taxon>
        <taxon>Arctiinae</taxon>
        <taxon>Arctia</taxon>
    </lineage>
</organism>
<dbReference type="AlphaFoldDB" id="A0A8S0Z2C7"/>
<dbReference type="OrthoDB" id="8058166at2759"/>
<sequence>MENESLASTTRKKGLNGLHGYIHIPNPDAIPEEAFAPPALSELPNPRNNTENLPLSLLSQNNSNASIELKTELQMHDFLPTPKLKVVANAPRKKSLNYRAQEVTKIGLVTVLQIPHNRLL</sequence>
<name>A0A8S0Z2C7_ARCPL</name>
<evidence type="ECO:0000313" key="1">
    <source>
        <dbReference type="EMBL" id="CAB3226376.1"/>
    </source>
</evidence>
<comment type="caution">
    <text evidence="1">The sequence shown here is derived from an EMBL/GenBank/DDBJ whole genome shotgun (WGS) entry which is preliminary data.</text>
</comment>